<dbReference type="EMBL" id="LGST01000004">
    <property type="protein sequence ID" value="KNE02333.1"/>
    <property type="molecule type" value="Genomic_DNA"/>
</dbReference>
<evidence type="ECO:0000313" key="1">
    <source>
        <dbReference type="EMBL" id="KNE02333.1"/>
    </source>
</evidence>
<gene>
    <name evidence="1" type="ORF">QG37_00589</name>
</gene>
<organism evidence="1 2">
    <name type="scientific">Candidozyma auris</name>
    <name type="common">Yeast</name>
    <name type="synonym">Candida auris</name>
    <dbReference type="NCBI Taxonomy" id="498019"/>
    <lineage>
        <taxon>Eukaryota</taxon>
        <taxon>Fungi</taxon>
        <taxon>Dikarya</taxon>
        <taxon>Ascomycota</taxon>
        <taxon>Saccharomycotina</taxon>
        <taxon>Pichiomycetes</taxon>
        <taxon>Metschnikowiaceae</taxon>
        <taxon>Candidozyma</taxon>
    </lineage>
</organism>
<accession>A0A0L0P7J8</accession>
<evidence type="ECO:0000313" key="2">
    <source>
        <dbReference type="Proteomes" id="UP000037122"/>
    </source>
</evidence>
<sequence>MVIVPWLQYLRAASIAQVWLLKPKVDKWADKA</sequence>
<reference evidence="2" key="1">
    <citation type="journal article" date="2015" name="BMC Genomics">
        <title>Draft genome of a commonly misdiagnosed multidrug resistant pathogen Candida auris.</title>
        <authorList>
            <person name="Chatterjee S."/>
            <person name="Alampalli S.V."/>
            <person name="Nageshan R.K."/>
            <person name="Chettiar S.T."/>
            <person name="Joshi S."/>
            <person name="Tatu U.S."/>
        </authorList>
    </citation>
    <scope>NUCLEOTIDE SEQUENCE [LARGE SCALE GENOMIC DNA]</scope>
    <source>
        <strain evidence="2">6684</strain>
    </source>
</reference>
<dbReference type="Proteomes" id="UP000037122">
    <property type="component" value="Unassembled WGS sequence"/>
</dbReference>
<protein>
    <submittedName>
        <fullName evidence="1">Uncharacterized protein</fullName>
    </submittedName>
</protein>
<name>A0A0L0P7J8_CANAR</name>
<comment type="caution">
    <text evidence="1">The sequence shown here is derived from an EMBL/GenBank/DDBJ whole genome shotgun (WGS) entry which is preliminary data.</text>
</comment>
<proteinExistence type="predicted"/>
<dbReference type="AlphaFoldDB" id="A0A0L0P7J8"/>